<comment type="caution">
    <text evidence="3">The sequence shown here is derived from an EMBL/GenBank/DDBJ whole genome shotgun (WGS) entry which is preliminary data.</text>
</comment>
<evidence type="ECO:0000313" key="4">
    <source>
        <dbReference type="Proteomes" id="UP000828390"/>
    </source>
</evidence>
<keyword evidence="2" id="KW-0472">Membrane</keyword>
<reference evidence="3" key="1">
    <citation type="journal article" date="2019" name="bioRxiv">
        <title>The Genome of the Zebra Mussel, Dreissena polymorpha: A Resource for Invasive Species Research.</title>
        <authorList>
            <person name="McCartney M.A."/>
            <person name="Auch B."/>
            <person name="Kono T."/>
            <person name="Mallez S."/>
            <person name="Zhang Y."/>
            <person name="Obille A."/>
            <person name="Becker A."/>
            <person name="Abrahante J.E."/>
            <person name="Garbe J."/>
            <person name="Badalamenti J.P."/>
            <person name="Herman A."/>
            <person name="Mangelson H."/>
            <person name="Liachko I."/>
            <person name="Sullivan S."/>
            <person name="Sone E.D."/>
            <person name="Koren S."/>
            <person name="Silverstein K.A.T."/>
            <person name="Beckman K.B."/>
            <person name="Gohl D.M."/>
        </authorList>
    </citation>
    <scope>NUCLEOTIDE SEQUENCE</scope>
    <source>
        <strain evidence="3">Duluth1</strain>
        <tissue evidence="3">Whole animal</tissue>
    </source>
</reference>
<feature type="compositionally biased region" description="Basic and acidic residues" evidence="1">
    <location>
        <begin position="15"/>
        <end position="27"/>
    </location>
</feature>
<organism evidence="3 4">
    <name type="scientific">Dreissena polymorpha</name>
    <name type="common">Zebra mussel</name>
    <name type="synonym">Mytilus polymorpha</name>
    <dbReference type="NCBI Taxonomy" id="45954"/>
    <lineage>
        <taxon>Eukaryota</taxon>
        <taxon>Metazoa</taxon>
        <taxon>Spiralia</taxon>
        <taxon>Lophotrochozoa</taxon>
        <taxon>Mollusca</taxon>
        <taxon>Bivalvia</taxon>
        <taxon>Autobranchia</taxon>
        <taxon>Heteroconchia</taxon>
        <taxon>Euheterodonta</taxon>
        <taxon>Imparidentia</taxon>
        <taxon>Neoheterodontei</taxon>
        <taxon>Myida</taxon>
        <taxon>Dreissenoidea</taxon>
        <taxon>Dreissenidae</taxon>
        <taxon>Dreissena</taxon>
    </lineage>
</organism>
<proteinExistence type="predicted"/>
<accession>A0A9D4CE75</accession>
<feature type="transmembrane region" description="Helical" evidence="2">
    <location>
        <begin position="182"/>
        <end position="202"/>
    </location>
</feature>
<keyword evidence="2" id="KW-0812">Transmembrane</keyword>
<dbReference type="AlphaFoldDB" id="A0A9D4CE75"/>
<sequence>MEYDRTESQNTRNIPETECHLTGEKTATEYQITRGISETELKNTRGKPATEDQTMREKTKPERLETVEKTDTDRMETEVKSQRIKIGDIPTTERNKSGNKTKIESWKTEGKSVYESQITGGTDKQHKTGELADIEYQNVEREYYNVLTTQVFASGVSVLGGLIGLVGASIDMRAHGYRATFTGRGITLGITALAAGSLVTYLTTIQKARSGNQMYRLGFSEMQKEICETKQCVESIQKSVSNLTDDVQKLFTAQENICEEMRIEKEENIPLQYGIQKRLDTIITDLKKIRDQSANVYNQPLVISVNQSSVERRTLSDRGYVSLPLSSIKEAEANGLDHDSVFEEDQASTVSPQKSIVRCTVTEDKSLIRISAASRQTKKWFQPSYHLKKTLTKLTSATNAVVVYWLIRSVEEGSTCVARVAAGLILFHHWTYQLNTFVESASELYDRRRSIPAI</sequence>
<reference evidence="3" key="2">
    <citation type="submission" date="2020-11" db="EMBL/GenBank/DDBJ databases">
        <authorList>
            <person name="McCartney M.A."/>
            <person name="Auch B."/>
            <person name="Kono T."/>
            <person name="Mallez S."/>
            <person name="Becker A."/>
            <person name="Gohl D.M."/>
            <person name="Silverstein K.A.T."/>
            <person name="Koren S."/>
            <person name="Bechman K.B."/>
            <person name="Herman A."/>
            <person name="Abrahante J.E."/>
            <person name="Garbe J."/>
        </authorList>
    </citation>
    <scope>NUCLEOTIDE SEQUENCE</scope>
    <source>
        <strain evidence="3">Duluth1</strain>
        <tissue evidence="3">Whole animal</tissue>
    </source>
</reference>
<name>A0A9D4CE75_DREPO</name>
<feature type="transmembrane region" description="Helical" evidence="2">
    <location>
        <begin position="151"/>
        <end position="170"/>
    </location>
</feature>
<dbReference type="EMBL" id="JAIWYP010000013">
    <property type="protein sequence ID" value="KAH3721828.1"/>
    <property type="molecule type" value="Genomic_DNA"/>
</dbReference>
<gene>
    <name evidence="3" type="ORF">DPMN_064776</name>
</gene>
<evidence type="ECO:0000313" key="3">
    <source>
        <dbReference type="EMBL" id="KAH3721828.1"/>
    </source>
</evidence>
<evidence type="ECO:0000256" key="2">
    <source>
        <dbReference type="SAM" id="Phobius"/>
    </source>
</evidence>
<feature type="region of interest" description="Disordered" evidence="1">
    <location>
        <begin position="1"/>
        <end position="81"/>
    </location>
</feature>
<evidence type="ECO:0000256" key="1">
    <source>
        <dbReference type="SAM" id="MobiDB-lite"/>
    </source>
</evidence>
<dbReference type="Proteomes" id="UP000828390">
    <property type="component" value="Unassembled WGS sequence"/>
</dbReference>
<keyword evidence="2" id="KW-1133">Transmembrane helix</keyword>
<keyword evidence="4" id="KW-1185">Reference proteome</keyword>
<feature type="compositionally biased region" description="Basic and acidic residues" evidence="1">
    <location>
        <begin position="37"/>
        <end position="81"/>
    </location>
</feature>
<protein>
    <submittedName>
        <fullName evidence="3">Uncharacterized protein</fullName>
    </submittedName>
</protein>